<sequence length="173" mass="19611">MNDDKAVSPFVKRVIKAYHVQHDFAQDKCLDAPSGSGRNTFFLAQYFREVLAVDIDESALHMIAQSGEVTNVRLQTVDLKAPLDVEIASFKFVCIVHFFNVTFLRSLLKAMHTGAFLLIETPACHGENFRTLPTDGEIKELFRETELLVYDFKRCKHSANNEDRGAVKAFLKI</sequence>
<dbReference type="Pfam" id="PF13649">
    <property type="entry name" value="Methyltransf_25"/>
    <property type="match status" value="1"/>
</dbReference>
<dbReference type="AlphaFoldDB" id="A0A7L5DWK5"/>
<dbReference type="EMBL" id="CP051682">
    <property type="protein sequence ID" value="QJD95472.1"/>
    <property type="molecule type" value="Genomic_DNA"/>
</dbReference>
<protein>
    <submittedName>
        <fullName evidence="2">Methyltransferase domain-containing protein</fullName>
    </submittedName>
</protein>
<evidence type="ECO:0000313" key="3">
    <source>
        <dbReference type="Proteomes" id="UP000503278"/>
    </source>
</evidence>
<dbReference type="Proteomes" id="UP000503278">
    <property type="component" value="Chromosome"/>
</dbReference>
<dbReference type="GO" id="GO:0008168">
    <property type="term" value="F:methyltransferase activity"/>
    <property type="evidence" value="ECO:0007669"/>
    <property type="project" value="UniProtKB-KW"/>
</dbReference>
<keyword evidence="2" id="KW-0808">Transferase</keyword>
<keyword evidence="3" id="KW-1185">Reference proteome</keyword>
<dbReference type="KEGG" id="mrob:HH214_06080"/>
<evidence type="ECO:0000259" key="1">
    <source>
        <dbReference type="Pfam" id="PF13649"/>
    </source>
</evidence>
<dbReference type="InterPro" id="IPR029063">
    <property type="entry name" value="SAM-dependent_MTases_sf"/>
</dbReference>
<feature type="domain" description="Methyltransferase" evidence="1">
    <location>
        <begin position="30"/>
        <end position="112"/>
    </location>
</feature>
<keyword evidence="2" id="KW-0489">Methyltransferase</keyword>
<dbReference type="RefSeq" id="WP_169606482.1">
    <property type="nucleotide sequence ID" value="NZ_CP051682.1"/>
</dbReference>
<gene>
    <name evidence="2" type="ORF">HH214_06080</name>
</gene>
<name>A0A7L5DWK5_9SPHI</name>
<organism evidence="2 3">
    <name type="scientific">Mucilaginibacter robiniae</name>
    <dbReference type="NCBI Taxonomy" id="2728022"/>
    <lineage>
        <taxon>Bacteria</taxon>
        <taxon>Pseudomonadati</taxon>
        <taxon>Bacteroidota</taxon>
        <taxon>Sphingobacteriia</taxon>
        <taxon>Sphingobacteriales</taxon>
        <taxon>Sphingobacteriaceae</taxon>
        <taxon>Mucilaginibacter</taxon>
    </lineage>
</organism>
<dbReference type="Gene3D" id="3.40.50.150">
    <property type="entry name" value="Vaccinia Virus protein VP39"/>
    <property type="match status" value="1"/>
</dbReference>
<dbReference type="GO" id="GO:0032259">
    <property type="term" value="P:methylation"/>
    <property type="evidence" value="ECO:0007669"/>
    <property type="project" value="UniProtKB-KW"/>
</dbReference>
<proteinExistence type="predicted"/>
<dbReference type="SUPFAM" id="SSF53335">
    <property type="entry name" value="S-adenosyl-L-methionine-dependent methyltransferases"/>
    <property type="match status" value="1"/>
</dbReference>
<dbReference type="CDD" id="cd02440">
    <property type="entry name" value="AdoMet_MTases"/>
    <property type="match status" value="1"/>
</dbReference>
<reference evidence="2 3" key="1">
    <citation type="submission" date="2020-04" db="EMBL/GenBank/DDBJ databases">
        <title>Genome sequencing of novel species.</title>
        <authorList>
            <person name="Heo J."/>
            <person name="Kim S.-J."/>
            <person name="Kim J.-S."/>
            <person name="Hong S.-B."/>
            <person name="Kwon S.-W."/>
        </authorList>
    </citation>
    <scope>NUCLEOTIDE SEQUENCE [LARGE SCALE GENOMIC DNA]</scope>
    <source>
        <strain evidence="2 3">F39-2</strain>
    </source>
</reference>
<evidence type="ECO:0000313" key="2">
    <source>
        <dbReference type="EMBL" id="QJD95472.1"/>
    </source>
</evidence>
<accession>A0A7L5DWK5</accession>
<dbReference type="InterPro" id="IPR041698">
    <property type="entry name" value="Methyltransf_25"/>
</dbReference>